<comment type="cofactor">
    <cofactor evidence="1">
        <name>pyridoxal 5'-phosphate</name>
        <dbReference type="ChEBI" id="CHEBI:597326"/>
    </cofactor>
</comment>
<dbReference type="GO" id="GO:0008483">
    <property type="term" value="F:transaminase activity"/>
    <property type="evidence" value="ECO:0007669"/>
    <property type="project" value="UniProtKB-KW"/>
</dbReference>
<accession>A0ABT1LPF2</accession>
<evidence type="ECO:0000313" key="3">
    <source>
        <dbReference type="EMBL" id="MCP9000315.1"/>
    </source>
</evidence>
<evidence type="ECO:0000256" key="2">
    <source>
        <dbReference type="RuleBase" id="RU004508"/>
    </source>
</evidence>
<dbReference type="PANTHER" id="PTHR30244:SF34">
    <property type="entry name" value="DTDP-4-AMINO-4,6-DIDEOXYGALACTOSE TRANSAMINASE"/>
    <property type="match status" value="1"/>
</dbReference>
<keyword evidence="3" id="KW-0808">Transferase</keyword>
<sequence>MDDELARPPRDVGSADLQPIRLRELADRDPAAFRRLCFRLSRWPIVTAEDELALSEYIRSGPMSVIDPGQGVSGELLDEFQRRLGLQRSHGLTVNSATNGLHAAYRAVGVGPGVRVAAIGYTFHATVTPALDLGAHPILMDVDPVTGNLRYEEVLRTLDAHSDVQAIALNHNWGVPCADIGRIAELSRSRGIPLIEDCSHAHGASVDGTPVGGFGTVSVFSMQGKKLVPGGEGGLCFTDDAALHAAMLLVGHYGFGRAGTPEDESLQQTGLGGLQNRMHPLAAVLARSQLCRLDRVLRNRAENAARLREALREVPYLSFSEPPAAHRSSHYAFRARFEPEGADGAALVDVIATLRRAGAPVELDRGGPLSRKTIYREQIDSPVSRLDPARPLYTDHDLPNATEFCRRSIILPVFSRDPAVVGDTIDVIAERIHVSRKTMP</sequence>
<dbReference type="Gene3D" id="3.90.1150.10">
    <property type="entry name" value="Aspartate Aminotransferase, domain 1"/>
    <property type="match status" value="1"/>
</dbReference>
<keyword evidence="2" id="KW-0663">Pyridoxal phosphate</keyword>
<comment type="similarity">
    <text evidence="2">Belongs to the DegT/DnrJ/EryC1 family.</text>
</comment>
<evidence type="ECO:0000256" key="1">
    <source>
        <dbReference type="ARBA" id="ARBA00001933"/>
    </source>
</evidence>
<dbReference type="InterPro" id="IPR015422">
    <property type="entry name" value="PyrdxlP-dep_Trfase_small"/>
</dbReference>
<dbReference type="InterPro" id="IPR000653">
    <property type="entry name" value="DegT/StrS_aminotransferase"/>
</dbReference>
<keyword evidence="3" id="KW-0032">Aminotransferase</keyword>
<name>A0ABT1LPF2_9MICC</name>
<organism evidence="3 4">
    <name type="scientific">Pseudarthrobacter humi</name>
    <dbReference type="NCBI Taxonomy" id="2952523"/>
    <lineage>
        <taxon>Bacteria</taxon>
        <taxon>Bacillati</taxon>
        <taxon>Actinomycetota</taxon>
        <taxon>Actinomycetes</taxon>
        <taxon>Micrococcales</taxon>
        <taxon>Micrococcaceae</taxon>
        <taxon>Pseudarthrobacter</taxon>
    </lineage>
</organism>
<keyword evidence="4" id="KW-1185">Reference proteome</keyword>
<reference evidence="3 4" key="1">
    <citation type="submission" date="2022-06" db="EMBL/GenBank/DDBJ databases">
        <title>Pseudarthrobacter sp. strain RMG13 Genome sequencing and assembly.</title>
        <authorList>
            <person name="Kim I."/>
        </authorList>
    </citation>
    <scope>NUCLEOTIDE SEQUENCE [LARGE SCALE GENOMIC DNA]</scope>
    <source>
        <strain evidence="3 4">RMG13</strain>
    </source>
</reference>
<evidence type="ECO:0000313" key="4">
    <source>
        <dbReference type="Proteomes" id="UP001524318"/>
    </source>
</evidence>
<dbReference type="RefSeq" id="WP_254750213.1">
    <property type="nucleotide sequence ID" value="NZ_JANCLV010000006.1"/>
</dbReference>
<protein>
    <submittedName>
        <fullName evidence="3">DegT/DnrJ/EryC1/StrS family aminotransferase</fullName>
    </submittedName>
</protein>
<dbReference type="PANTHER" id="PTHR30244">
    <property type="entry name" value="TRANSAMINASE"/>
    <property type="match status" value="1"/>
</dbReference>
<dbReference type="Pfam" id="PF01041">
    <property type="entry name" value="DegT_DnrJ_EryC1"/>
    <property type="match status" value="1"/>
</dbReference>
<dbReference type="InterPro" id="IPR015421">
    <property type="entry name" value="PyrdxlP-dep_Trfase_major"/>
</dbReference>
<proteinExistence type="inferred from homology"/>
<dbReference type="EMBL" id="JANCLV010000006">
    <property type="protein sequence ID" value="MCP9000315.1"/>
    <property type="molecule type" value="Genomic_DNA"/>
</dbReference>
<dbReference type="SUPFAM" id="SSF53383">
    <property type="entry name" value="PLP-dependent transferases"/>
    <property type="match status" value="1"/>
</dbReference>
<gene>
    <name evidence="3" type="ORF">NFC73_11330</name>
</gene>
<dbReference type="Proteomes" id="UP001524318">
    <property type="component" value="Unassembled WGS sequence"/>
</dbReference>
<dbReference type="InterPro" id="IPR015424">
    <property type="entry name" value="PyrdxlP-dep_Trfase"/>
</dbReference>
<dbReference type="PIRSF" id="PIRSF000390">
    <property type="entry name" value="PLP_StrS"/>
    <property type="match status" value="1"/>
</dbReference>
<dbReference type="Gene3D" id="3.40.640.10">
    <property type="entry name" value="Type I PLP-dependent aspartate aminotransferase-like (Major domain)"/>
    <property type="match status" value="1"/>
</dbReference>
<comment type="caution">
    <text evidence="3">The sequence shown here is derived from an EMBL/GenBank/DDBJ whole genome shotgun (WGS) entry which is preliminary data.</text>
</comment>